<accession>A0AAD6DNF0</accession>
<protein>
    <submittedName>
        <fullName evidence="2">Uncharacterized protein</fullName>
    </submittedName>
</protein>
<sequence>MYEDQEFVDGILRAAEQEKASEYAASHGIDVTQANWMALKEMSQQGQHFDLRLAGGVYRFASNTLGFSELLVDPSTRMIYLDGQEADGPPRVQASNVTFSTSAGTSFEIQFKCAPIVGERPSPPAFKGTVSLSDNQKKISISGAKYYLWGNVANPEGNAGEDYVPEVDPQISEQQILAAEKVREDKAVSSIAFCLDLATKPYTHDVQLMAAPDGWGDVYLEGIHVGLSVAGAALGAFVAGPGGAAIGAAGSQFSRILTASIKQAIHSRMSRRLQNYITQSDVQLKEMLRDRANYWVQKIKEEDLDDKENVDRVRKELAKDYKLRCRDTLRKEIFSKFFTMHLLFGEEFIKVFKDNTATKFETDVSKEMIDKVITVYIRQRQSARDVPSWKNNIRELRENLRIQEGKLRKELEDIENRPDKDGKNAKERSEIEKRYAEERQRIEREIQDNESRVADHESGKHDREITDRLDEAEKEAKEYREREKRSQDALRRPKNRKLKE</sequence>
<gene>
    <name evidence="2" type="ORF">N7537_012301</name>
</gene>
<dbReference type="AlphaFoldDB" id="A0AAD6DNF0"/>
<proteinExistence type="predicted"/>
<organism evidence="2 3">
    <name type="scientific">Penicillium hordei</name>
    <dbReference type="NCBI Taxonomy" id="40994"/>
    <lineage>
        <taxon>Eukaryota</taxon>
        <taxon>Fungi</taxon>
        <taxon>Dikarya</taxon>
        <taxon>Ascomycota</taxon>
        <taxon>Pezizomycotina</taxon>
        <taxon>Eurotiomycetes</taxon>
        <taxon>Eurotiomycetidae</taxon>
        <taxon>Eurotiales</taxon>
        <taxon>Aspergillaceae</taxon>
        <taxon>Penicillium</taxon>
    </lineage>
</organism>
<evidence type="ECO:0000313" key="2">
    <source>
        <dbReference type="EMBL" id="KAJ5589623.1"/>
    </source>
</evidence>
<feature type="compositionally biased region" description="Basic and acidic residues" evidence="1">
    <location>
        <begin position="413"/>
        <end position="491"/>
    </location>
</feature>
<dbReference type="RefSeq" id="XP_056748642.1">
    <property type="nucleotide sequence ID" value="XM_056903355.1"/>
</dbReference>
<evidence type="ECO:0000313" key="3">
    <source>
        <dbReference type="Proteomes" id="UP001213799"/>
    </source>
</evidence>
<reference evidence="2" key="2">
    <citation type="submission" date="2023-01" db="EMBL/GenBank/DDBJ databases">
        <authorList>
            <person name="Petersen C."/>
        </authorList>
    </citation>
    <scope>NUCLEOTIDE SEQUENCE</scope>
    <source>
        <strain evidence="2">IBT 12815</strain>
    </source>
</reference>
<dbReference type="EMBL" id="JAQJAE010000006">
    <property type="protein sequence ID" value="KAJ5589623.1"/>
    <property type="molecule type" value="Genomic_DNA"/>
</dbReference>
<dbReference type="Proteomes" id="UP001213799">
    <property type="component" value="Unassembled WGS sequence"/>
</dbReference>
<comment type="caution">
    <text evidence="2">The sequence shown here is derived from an EMBL/GenBank/DDBJ whole genome shotgun (WGS) entry which is preliminary data.</text>
</comment>
<feature type="region of interest" description="Disordered" evidence="1">
    <location>
        <begin position="413"/>
        <end position="500"/>
    </location>
</feature>
<name>A0AAD6DNF0_9EURO</name>
<dbReference type="GeneID" id="81593597"/>
<evidence type="ECO:0000256" key="1">
    <source>
        <dbReference type="SAM" id="MobiDB-lite"/>
    </source>
</evidence>
<reference evidence="2" key="1">
    <citation type="journal article" date="2023" name="IMA Fungus">
        <title>Comparative genomic study of the Penicillium genus elucidates a diverse pangenome and 15 lateral gene transfer events.</title>
        <authorList>
            <person name="Petersen C."/>
            <person name="Sorensen T."/>
            <person name="Nielsen M.R."/>
            <person name="Sondergaard T.E."/>
            <person name="Sorensen J.L."/>
            <person name="Fitzpatrick D.A."/>
            <person name="Frisvad J.C."/>
            <person name="Nielsen K.L."/>
        </authorList>
    </citation>
    <scope>NUCLEOTIDE SEQUENCE</scope>
    <source>
        <strain evidence="2">IBT 12815</strain>
    </source>
</reference>
<keyword evidence="3" id="KW-1185">Reference proteome</keyword>